<dbReference type="EMBL" id="FQXP01000007">
    <property type="protein sequence ID" value="SHH96104.1"/>
    <property type="molecule type" value="Genomic_DNA"/>
</dbReference>
<name>A0A1M5X9A1_9CLOT</name>
<dbReference type="AlphaFoldDB" id="A0A1M5X9A1"/>
<organism evidence="1 2">
    <name type="scientific">Clostridium collagenovorans DSM 3089</name>
    <dbReference type="NCBI Taxonomy" id="1121306"/>
    <lineage>
        <taxon>Bacteria</taxon>
        <taxon>Bacillati</taxon>
        <taxon>Bacillota</taxon>
        <taxon>Clostridia</taxon>
        <taxon>Eubacteriales</taxon>
        <taxon>Clostridiaceae</taxon>
        <taxon>Clostridium</taxon>
    </lineage>
</organism>
<evidence type="ECO:0000313" key="2">
    <source>
        <dbReference type="Proteomes" id="UP000184526"/>
    </source>
</evidence>
<dbReference type="RefSeq" id="WP_072831969.1">
    <property type="nucleotide sequence ID" value="NZ_FQXP01000007.1"/>
</dbReference>
<proteinExistence type="predicted"/>
<gene>
    <name evidence="1" type="ORF">SAMN02745196_02103</name>
</gene>
<dbReference type="OrthoDB" id="2112057at2"/>
<evidence type="ECO:0000313" key="1">
    <source>
        <dbReference type="EMBL" id="SHH96104.1"/>
    </source>
</evidence>
<accession>A0A1M5X9A1</accession>
<reference evidence="1 2" key="1">
    <citation type="submission" date="2016-11" db="EMBL/GenBank/DDBJ databases">
        <authorList>
            <person name="Jaros S."/>
            <person name="Januszkiewicz K."/>
            <person name="Wedrychowicz H."/>
        </authorList>
    </citation>
    <scope>NUCLEOTIDE SEQUENCE [LARGE SCALE GENOMIC DNA]</scope>
    <source>
        <strain evidence="1 2">DSM 3089</strain>
    </source>
</reference>
<sequence>MKYQLVALFDHESSLKVENIQKNICRKYKVPSKNTTIMHIPLTTIVNPDIDKVESIVLKVLKPYKRFKVRINNGLYVNTENKQVSVAIDEKGYVSRISRNIDELLALNGLNVESIHSSYSDLFIPIGGISGAVKKACNQSMIPINKSLTLEDVLNYAKVDRLELWKVPSGKKEFYSKKKPSSKDLKVKTFVLREY</sequence>
<keyword evidence="2" id="KW-1185">Reference proteome</keyword>
<evidence type="ECO:0008006" key="3">
    <source>
        <dbReference type="Google" id="ProtNLM"/>
    </source>
</evidence>
<protein>
    <recommendedName>
        <fullName evidence="3">2'-5' RNA ligase</fullName>
    </recommendedName>
</protein>
<dbReference type="Proteomes" id="UP000184526">
    <property type="component" value="Unassembled WGS sequence"/>
</dbReference>